<keyword evidence="8" id="KW-0012">Acyltransferase</keyword>
<dbReference type="PANTHER" id="PTHR11739">
    <property type="entry name" value="CITRATE SYNTHASE"/>
    <property type="match status" value="1"/>
</dbReference>
<protein>
    <recommendedName>
        <fullName evidence="6">Citrate synthase</fullName>
    </recommendedName>
</protein>
<dbReference type="GO" id="GO:0050440">
    <property type="term" value="F:2-methylcitrate synthase activity"/>
    <property type="evidence" value="ECO:0007669"/>
    <property type="project" value="UniProtKB-EC"/>
</dbReference>
<dbReference type="Proteomes" id="UP000787635">
    <property type="component" value="Unassembled WGS sequence"/>
</dbReference>
<accession>A0ABX1E2D7</accession>
<dbReference type="NCBIfam" id="NF010636">
    <property type="entry name" value="PRK14033.1"/>
    <property type="match status" value="1"/>
</dbReference>
<evidence type="ECO:0000256" key="6">
    <source>
        <dbReference type="PIRNR" id="PIRNR001369"/>
    </source>
</evidence>
<dbReference type="InterPro" id="IPR036969">
    <property type="entry name" value="Citrate_synthase_sf"/>
</dbReference>
<sequence length="378" mass="41434">MSDTTPTLYKGLVGVYADVSAVSKVMPETNSLTYRGYAVQDLCEETDFEQVAYLLWHGELPSAAQLAAFQAEERANRALSPALLRVLRDFPKDAHPMDAIRTAISFMGMEDPEAGDVSDAAQRRKAMRLLAKAPTAVAAAHRLAKGLEPIAPDPALPWCENFFHLVFGKVPQPEVIKSFDVSMILYAEHTFNASTFTARTVTSTGADIHGAITAGIAALKGPLHGGANEAVMHMLKEVGSPEAAEDWLEGKFDHRALVMGFGHRVYKSGDSRVPTMTKYAEKMAEVVGDRRWMETSRVLAAKMLRVKNIHPNLDFPAGPAYYLMGFDIPLFTPIFVCSRITGWAAHVFEQAADNRLIRPLSHYTGPEQRPVPPIAARG</sequence>
<dbReference type="Gene3D" id="1.10.230.10">
    <property type="entry name" value="Cytochrome P450-Terp, domain 2"/>
    <property type="match status" value="1"/>
</dbReference>
<evidence type="ECO:0000256" key="3">
    <source>
        <dbReference type="ARBA" id="ARBA00022532"/>
    </source>
</evidence>
<evidence type="ECO:0000256" key="7">
    <source>
        <dbReference type="RuleBase" id="RU003406"/>
    </source>
</evidence>
<dbReference type="EMBL" id="JAAVNE010000004">
    <property type="protein sequence ID" value="NKC29978.1"/>
    <property type="molecule type" value="Genomic_DNA"/>
</dbReference>
<organism evidence="8 9">
    <name type="scientific">Falsiroseomonas selenitidurans</name>
    <dbReference type="NCBI Taxonomy" id="2716335"/>
    <lineage>
        <taxon>Bacteria</taxon>
        <taxon>Pseudomonadati</taxon>
        <taxon>Pseudomonadota</taxon>
        <taxon>Alphaproteobacteria</taxon>
        <taxon>Acetobacterales</taxon>
        <taxon>Roseomonadaceae</taxon>
        <taxon>Falsiroseomonas</taxon>
    </lineage>
</organism>
<reference evidence="8 9" key="1">
    <citation type="submission" date="2020-03" db="EMBL/GenBank/DDBJ databases">
        <title>Roseomonas selenitidurans sp. nov. isolated from urban soil.</title>
        <authorList>
            <person name="Liu H."/>
        </authorList>
    </citation>
    <scope>NUCLEOTIDE SEQUENCE [LARGE SCALE GENOMIC DNA]</scope>
    <source>
        <strain evidence="8 9">BU-1</strain>
    </source>
</reference>
<dbReference type="PIRSF" id="PIRSF001369">
    <property type="entry name" value="Citrate_synth"/>
    <property type="match status" value="1"/>
</dbReference>
<dbReference type="RefSeq" id="WP_168027607.1">
    <property type="nucleotide sequence ID" value="NZ_JAAVNE010000004.1"/>
</dbReference>
<dbReference type="PRINTS" id="PR00143">
    <property type="entry name" value="CITRTSNTHASE"/>
</dbReference>
<evidence type="ECO:0000256" key="2">
    <source>
        <dbReference type="ARBA" id="ARBA00010566"/>
    </source>
</evidence>
<dbReference type="GO" id="GO:0036440">
    <property type="term" value="F:citrate synthase activity"/>
    <property type="evidence" value="ECO:0007669"/>
    <property type="project" value="UniProtKB-EC"/>
</dbReference>
<evidence type="ECO:0000256" key="4">
    <source>
        <dbReference type="ARBA" id="ARBA00022679"/>
    </source>
</evidence>
<dbReference type="SUPFAM" id="SSF48256">
    <property type="entry name" value="Citrate synthase"/>
    <property type="match status" value="1"/>
</dbReference>
<dbReference type="InterPro" id="IPR019810">
    <property type="entry name" value="Citrate_synthase_AS"/>
</dbReference>
<keyword evidence="4 6" id="KW-0808">Transferase</keyword>
<dbReference type="Pfam" id="PF00285">
    <property type="entry name" value="Citrate_synt"/>
    <property type="match status" value="1"/>
</dbReference>
<dbReference type="InterPro" id="IPR011278">
    <property type="entry name" value="2-MeCitrate/Citrate_synth_II"/>
</dbReference>
<dbReference type="PROSITE" id="PS00480">
    <property type="entry name" value="CITRATE_SYNTHASE"/>
    <property type="match status" value="1"/>
</dbReference>
<name>A0ABX1E2D7_9PROT</name>
<dbReference type="InterPro" id="IPR016143">
    <property type="entry name" value="Citrate_synth-like_sm_a-sub"/>
</dbReference>
<gene>
    <name evidence="8" type="ORF">HEQ75_03830</name>
</gene>
<evidence type="ECO:0000256" key="1">
    <source>
        <dbReference type="ARBA" id="ARBA00004751"/>
    </source>
</evidence>
<keyword evidence="9" id="KW-1185">Reference proteome</keyword>
<comment type="caution">
    <text evidence="8">The sequence shown here is derived from an EMBL/GenBank/DDBJ whole genome shotgun (WGS) entry which is preliminary data.</text>
</comment>
<comment type="catalytic activity">
    <reaction evidence="5">
        <text>oxaloacetate + acetyl-CoA + H2O = citrate + CoA + H(+)</text>
        <dbReference type="Rhea" id="RHEA:16845"/>
        <dbReference type="ChEBI" id="CHEBI:15377"/>
        <dbReference type="ChEBI" id="CHEBI:15378"/>
        <dbReference type="ChEBI" id="CHEBI:16452"/>
        <dbReference type="ChEBI" id="CHEBI:16947"/>
        <dbReference type="ChEBI" id="CHEBI:57287"/>
        <dbReference type="ChEBI" id="CHEBI:57288"/>
        <dbReference type="EC" id="2.3.3.16"/>
    </reaction>
</comment>
<evidence type="ECO:0000313" key="8">
    <source>
        <dbReference type="EMBL" id="NKC29978.1"/>
    </source>
</evidence>
<evidence type="ECO:0000313" key="9">
    <source>
        <dbReference type="Proteomes" id="UP000787635"/>
    </source>
</evidence>
<dbReference type="Gene3D" id="1.10.580.10">
    <property type="entry name" value="Citrate Synthase, domain 1"/>
    <property type="match status" value="1"/>
</dbReference>
<comment type="pathway">
    <text evidence="1">Carbohydrate metabolism; tricarboxylic acid cycle; isocitrate from oxaloacetate: step 1/2.</text>
</comment>
<proteinExistence type="inferred from homology"/>
<comment type="similarity">
    <text evidence="2 6 7">Belongs to the citrate synthase family.</text>
</comment>
<evidence type="ECO:0000256" key="5">
    <source>
        <dbReference type="ARBA" id="ARBA00049288"/>
    </source>
</evidence>
<dbReference type="InterPro" id="IPR016142">
    <property type="entry name" value="Citrate_synth-like_lrg_a-sub"/>
</dbReference>
<dbReference type="InterPro" id="IPR002020">
    <property type="entry name" value="Citrate_synthase"/>
</dbReference>
<dbReference type="PANTHER" id="PTHR11739:SF4">
    <property type="entry name" value="CITRATE SYNTHASE, PEROXISOMAL"/>
    <property type="match status" value="1"/>
</dbReference>
<dbReference type="InterPro" id="IPR024176">
    <property type="entry name" value="Citrate_synthase_bac-typ"/>
</dbReference>
<dbReference type="NCBIfam" id="TIGR01800">
    <property type="entry name" value="cit_synth_II"/>
    <property type="match status" value="1"/>
</dbReference>
<keyword evidence="3" id="KW-0816">Tricarboxylic acid cycle</keyword>